<gene>
    <name evidence="2" type="ORF">A3D01_06240</name>
</gene>
<feature type="transmembrane region" description="Helical" evidence="1">
    <location>
        <begin position="80"/>
        <end position="100"/>
    </location>
</feature>
<dbReference type="SUPFAM" id="SSF103473">
    <property type="entry name" value="MFS general substrate transporter"/>
    <property type="match status" value="1"/>
</dbReference>
<feature type="transmembrane region" description="Helical" evidence="1">
    <location>
        <begin position="283"/>
        <end position="301"/>
    </location>
</feature>
<keyword evidence="1" id="KW-0472">Membrane</keyword>
<protein>
    <submittedName>
        <fullName evidence="2">Uncharacterized protein</fullName>
    </submittedName>
</protein>
<feature type="transmembrane region" description="Helical" evidence="1">
    <location>
        <begin position="52"/>
        <end position="73"/>
    </location>
</feature>
<feature type="transmembrane region" description="Helical" evidence="1">
    <location>
        <begin position="21"/>
        <end position="40"/>
    </location>
</feature>
<evidence type="ECO:0000256" key="1">
    <source>
        <dbReference type="SAM" id="Phobius"/>
    </source>
</evidence>
<sequence length="335" mass="38803">MKNLYFHFFPRDAGAGNLLEYFWVSAVSSILIIRLFLVLTDFPQLGGEKFHIAHVLWGGAFMFVALTVTFIFLNRETKYIASVIGGIGFGAFIDELGKFITHDNNYFFQPAIAIIYVILVLIFLASRGVEKYFHLRPEEYAINALEMTKQALMHNLDEEEKKMALRFLKKSDPGNPIVKILEETLDKIEVKEVNQPNLFHKLRSWARKRYFRLIKSRSFKWLVINFFIAASVINFLQVFLVFRFANTFAEWGQLIFSFASGLVVIAGIFILVYKRSRKKAYEVFKVAVLISIFLTQFFLFLEEQLSAVAGLIFSLVIYNALQYSISQEEILEKEK</sequence>
<dbReference type="EMBL" id="MGGR01000001">
    <property type="protein sequence ID" value="OGM34934.1"/>
    <property type="molecule type" value="Genomic_DNA"/>
</dbReference>
<proteinExistence type="predicted"/>
<feature type="transmembrane region" description="Helical" evidence="1">
    <location>
        <begin position="251"/>
        <end position="271"/>
    </location>
</feature>
<feature type="transmembrane region" description="Helical" evidence="1">
    <location>
        <begin position="307"/>
        <end position="325"/>
    </location>
</feature>
<dbReference type="InterPro" id="IPR036259">
    <property type="entry name" value="MFS_trans_sf"/>
</dbReference>
<comment type="caution">
    <text evidence="2">The sequence shown here is derived from an EMBL/GenBank/DDBJ whole genome shotgun (WGS) entry which is preliminary data.</text>
</comment>
<reference evidence="2 3" key="1">
    <citation type="journal article" date="2016" name="Nat. Commun.">
        <title>Thousands of microbial genomes shed light on interconnected biogeochemical processes in an aquifer system.</title>
        <authorList>
            <person name="Anantharaman K."/>
            <person name="Brown C.T."/>
            <person name="Hug L.A."/>
            <person name="Sharon I."/>
            <person name="Castelle C.J."/>
            <person name="Probst A.J."/>
            <person name="Thomas B.C."/>
            <person name="Singh A."/>
            <person name="Wilkins M.J."/>
            <person name="Karaoz U."/>
            <person name="Brodie E.L."/>
            <person name="Williams K.H."/>
            <person name="Hubbard S.S."/>
            <person name="Banfield J.F."/>
        </authorList>
    </citation>
    <scope>NUCLEOTIDE SEQUENCE [LARGE SCALE GENOMIC DNA]</scope>
</reference>
<evidence type="ECO:0000313" key="3">
    <source>
        <dbReference type="Proteomes" id="UP000177169"/>
    </source>
</evidence>
<feature type="transmembrane region" description="Helical" evidence="1">
    <location>
        <begin position="222"/>
        <end position="245"/>
    </location>
</feature>
<keyword evidence="1" id="KW-1133">Transmembrane helix</keyword>
<accession>A0A1F7Z637</accession>
<dbReference type="AlphaFoldDB" id="A0A1F7Z637"/>
<name>A0A1F7Z637_9BACT</name>
<organism evidence="2 3">
    <name type="scientific">Candidatus Woesebacteria bacterium RIFCSPHIGHO2_02_FULL_39_13</name>
    <dbReference type="NCBI Taxonomy" id="1802505"/>
    <lineage>
        <taxon>Bacteria</taxon>
        <taxon>Candidatus Woeseibacteriota</taxon>
    </lineage>
</organism>
<evidence type="ECO:0000313" key="2">
    <source>
        <dbReference type="EMBL" id="OGM34934.1"/>
    </source>
</evidence>
<dbReference type="Proteomes" id="UP000177169">
    <property type="component" value="Unassembled WGS sequence"/>
</dbReference>
<keyword evidence="1" id="KW-0812">Transmembrane</keyword>
<feature type="transmembrane region" description="Helical" evidence="1">
    <location>
        <begin position="106"/>
        <end position="126"/>
    </location>
</feature>